<gene>
    <name evidence="2" type="ORF">RSOLAG22IIIB_03105</name>
</gene>
<evidence type="ECO:0000256" key="1">
    <source>
        <dbReference type="SAM" id="MobiDB-lite"/>
    </source>
</evidence>
<keyword evidence="3" id="KW-1185">Reference proteome</keyword>
<evidence type="ECO:0000313" key="3">
    <source>
        <dbReference type="Proteomes" id="UP000044841"/>
    </source>
</evidence>
<feature type="compositionally biased region" description="Basic and acidic residues" evidence="1">
    <location>
        <begin position="143"/>
        <end position="171"/>
    </location>
</feature>
<feature type="compositionally biased region" description="Basic and acidic residues" evidence="1">
    <location>
        <begin position="211"/>
        <end position="221"/>
    </location>
</feature>
<feature type="compositionally biased region" description="Low complexity" evidence="1">
    <location>
        <begin position="275"/>
        <end position="287"/>
    </location>
</feature>
<organism evidence="2 3">
    <name type="scientific">Rhizoctonia solani</name>
    <dbReference type="NCBI Taxonomy" id="456999"/>
    <lineage>
        <taxon>Eukaryota</taxon>
        <taxon>Fungi</taxon>
        <taxon>Dikarya</taxon>
        <taxon>Basidiomycota</taxon>
        <taxon>Agaricomycotina</taxon>
        <taxon>Agaricomycetes</taxon>
        <taxon>Cantharellales</taxon>
        <taxon>Ceratobasidiaceae</taxon>
        <taxon>Rhizoctonia</taxon>
    </lineage>
</organism>
<feature type="compositionally biased region" description="Basic and acidic residues" evidence="1">
    <location>
        <begin position="105"/>
        <end position="127"/>
    </location>
</feature>
<dbReference type="EMBL" id="CYGV01000113">
    <property type="protein sequence ID" value="CUA67456.1"/>
    <property type="molecule type" value="Genomic_DNA"/>
</dbReference>
<feature type="compositionally biased region" description="Basic and acidic residues" evidence="1">
    <location>
        <begin position="228"/>
        <end position="259"/>
    </location>
</feature>
<feature type="region of interest" description="Disordered" evidence="1">
    <location>
        <begin position="105"/>
        <end position="300"/>
    </location>
</feature>
<feature type="compositionally biased region" description="Basic and acidic residues" evidence="1">
    <location>
        <begin position="345"/>
        <end position="365"/>
    </location>
</feature>
<name>A0A0K6FMJ8_9AGAM</name>
<evidence type="ECO:0000313" key="2">
    <source>
        <dbReference type="EMBL" id="CUA67456.1"/>
    </source>
</evidence>
<feature type="region of interest" description="Disordered" evidence="1">
    <location>
        <begin position="345"/>
        <end position="393"/>
    </location>
</feature>
<feature type="compositionally biased region" description="Polar residues" evidence="1">
    <location>
        <begin position="376"/>
        <end position="386"/>
    </location>
</feature>
<accession>A0A0K6FMJ8</accession>
<dbReference type="Proteomes" id="UP000044841">
    <property type="component" value="Unassembled WGS sequence"/>
</dbReference>
<proteinExistence type="predicted"/>
<feature type="compositionally biased region" description="Basic residues" evidence="1">
    <location>
        <begin position="176"/>
        <end position="196"/>
    </location>
</feature>
<sequence>MASGSSLNNVVNSLVRASMGASVSPTVTDEDLDRHVAELILKEAKTKAEKYAKEGISAYLPQTGYADSSVPKTNKRFLSSLVKNVSDHNKVIIQAQAEAAEQVKEAKRQEEMKDRRRRAEEATDNRMRVQRLFSQGLRNSGDSWRDRDRRRDEGRSERRSRSPRRRDRDSRQSPSPRRRSRSPRRRSRSPTRKHRSSREERKSEHKHRKRDRSESAEDDRSSKRRSDRKRDSERSRHDSDAESKRGRKEKGKDKVENDYLKGGSSLTPEPVDTLPTSRRSTRSPSPTLFGPSDPTTYSSKMDKYFSASYDPRLDVDQPSVNKTGMLEGAQWDGWEGMLELMRLRAQDKEEKKRREREDREKDKFDRKRAKEKGLGSFSNLGSSAIPDSTDGVGLMDMKYKKRGAVKEWDLAKETPT</sequence>
<dbReference type="AlphaFoldDB" id="A0A0K6FMJ8"/>
<dbReference type="PANTHER" id="PTHR40132">
    <property type="entry name" value="PRE-MRNA-SPLICING FACTOR 38B"/>
    <property type="match status" value="1"/>
</dbReference>
<protein>
    <submittedName>
        <fullName evidence="2">Uncharacterized protein</fullName>
    </submittedName>
</protein>
<reference evidence="2 3" key="1">
    <citation type="submission" date="2015-07" db="EMBL/GenBank/DDBJ databases">
        <authorList>
            <person name="Noorani M."/>
        </authorList>
    </citation>
    <scope>NUCLEOTIDE SEQUENCE [LARGE SCALE GENOMIC DNA]</scope>
    <source>
        <strain evidence="2">BBA 69670</strain>
    </source>
</reference>
<dbReference type="PANTHER" id="PTHR40132:SF1">
    <property type="entry name" value="PRE-MRNA-SPLICING FACTOR 38B"/>
    <property type="match status" value="1"/>
</dbReference>